<keyword evidence="3" id="KW-1185">Reference proteome</keyword>
<accession>A0A259U0R5</accession>
<dbReference type="Proteomes" id="UP000216446">
    <property type="component" value="Unassembled WGS sequence"/>
</dbReference>
<evidence type="ECO:0000313" key="2">
    <source>
        <dbReference type="EMBL" id="OZC03613.1"/>
    </source>
</evidence>
<proteinExistence type="predicted"/>
<dbReference type="InParanoid" id="A0A259U0R5"/>
<evidence type="ECO:0000313" key="3">
    <source>
        <dbReference type="Proteomes" id="UP000216446"/>
    </source>
</evidence>
<feature type="transmembrane region" description="Helical" evidence="1">
    <location>
        <begin position="20"/>
        <end position="43"/>
    </location>
</feature>
<dbReference type="OrthoDB" id="9879784at2"/>
<gene>
    <name evidence="2" type="ORF">BSZ36_11835</name>
</gene>
<keyword evidence="1" id="KW-1133">Transmembrane helix</keyword>
<dbReference type="AlphaFoldDB" id="A0A259U0R5"/>
<sequence length="77" mass="8200">MSPRSQSVSDAITYAAKVWIAGLAATILVPLALVAAALDVLGVGERLVPRVLRASARLEAAVDVHGDWTHIEVRERV</sequence>
<keyword evidence="1" id="KW-0472">Membrane</keyword>
<dbReference type="EMBL" id="MQWB01000001">
    <property type="protein sequence ID" value="OZC03613.1"/>
    <property type="molecule type" value="Genomic_DNA"/>
</dbReference>
<comment type="caution">
    <text evidence="2">The sequence shown here is derived from an EMBL/GenBank/DDBJ whole genome shotgun (WGS) entry which is preliminary data.</text>
</comment>
<reference evidence="2 3" key="1">
    <citation type="submission" date="2016-11" db="EMBL/GenBank/DDBJ databases">
        <title>Study of marine rhodopsin-containing bacteria.</title>
        <authorList>
            <person name="Yoshizawa S."/>
            <person name="Kumagai Y."/>
            <person name="Kogure K."/>
        </authorList>
    </citation>
    <scope>NUCLEOTIDE SEQUENCE [LARGE SCALE GENOMIC DNA]</scope>
    <source>
        <strain evidence="2 3">SG-29</strain>
    </source>
</reference>
<evidence type="ECO:0000256" key="1">
    <source>
        <dbReference type="SAM" id="Phobius"/>
    </source>
</evidence>
<organism evidence="2 3">
    <name type="scientific">Rubricoccus marinus</name>
    <dbReference type="NCBI Taxonomy" id="716817"/>
    <lineage>
        <taxon>Bacteria</taxon>
        <taxon>Pseudomonadati</taxon>
        <taxon>Rhodothermota</taxon>
        <taxon>Rhodothermia</taxon>
        <taxon>Rhodothermales</taxon>
        <taxon>Rubricoccaceae</taxon>
        <taxon>Rubricoccus</taxon>
    </lineage>
</organism>
<keyword evidence="1" id="KW-0812">Transmembrane</keyword>
<dbReference type="RefSeq" id="WP_094549169.1">
    <property type="nucleotide sequence ID" value="NZ_MQWB01000001.1"/>
</dbReference>
<name>A0A259U0R5_9BACT</name>
<protein>
    <submittedName>
        <fullName evidence="2">Uncharacterized protein</fullName>
    </submittedName>
</protein>